<keyword evidence="3" id="KW-0407">Ion channel</keyword>
<dbReference type="GO" id="GO:0034220">
    <property type="term" value="P:monoatomic ion transmembrane transport"/>
    <property type="evidence" value="ECO:0007669"/>
    <property type="project" value="UniProtKB-KW"/>
</dbReference>
<dbReference type="InterPro" id="IPR053040">
    <property type="entry name" value="LRR-containing_protein_71"/>
</dbReference>
<sequence>MPKKGAKAKEDEPPPPDPPEEEEEEPAKRKAWVYGINNHVERLSPEVVQAFRANGHLRDDYALLCGQLGLVGHHELMPSAKGLPPPKELNLQSCLLDRASVLMLQVVLPSSLHLSSLRLSGCALDVELLTLLRQAFTSETAVQTLHVEWNRVELPLEESSRATVKEAHHWSEIDEAERQLEHRRARRSLVSFRDELEMLQGDSIQKAIQQLSEKVVPGRPSTARIWPMDLQTWISIFYDTFHMDVLDCEPIFNILDSDHGAGDGLVPLAKLQEVLEALPRDEISTEERLIPPAQPPEFSDEIGNAFAAFLDKTSPLEMLSFRCCNLSRPEVQAISAALASPSPHLRALNLWGNKICDRSVKYLAEALEFNFGLQFLGLGRNYVTHVGLQILCQVLGVTHLTDKAVADKILKSLKATHRSSKRRRKLSEHHRRMEMEESATGQPPIWTLVRNSRMMQVLPFGFGPETLRCRP</sequence>
<comment type="caution">
    <text evidence="3">The sequence shown here is derived from an EMBL/GenBank/DDBJ whole genome shotgun (WGS) entry which is preliminary data.</text>
</comment>
<keyword evidence="4" id="KW-1185">Reference proteome</keyword>
<evidence type="ECO:0000313" key="4">
    <source>
        <dbReference type="Proteomes" id="UP001642464"/>
    </source>
</evidence>
<proteinExistence type="predicted"/>
<feature type="region of interest" description="Disordered" evidence="1">
    <location>
        <begin position="416"/>
        <end position="440"/>
    </location>
</feature>
<dbReference type="InterPro" id="IPR032675">
    <property type="entry name" value="LRR_dom_sf"/>
</dbReference>
<keyword evidence="3" id="KW-0813">Transport</keyword>
<evidence type="ECO:0000256" key="1">
    <source>
        <dbReference type="SAM" id="MobiDB-lite"/>
    </source>
</evidence>
<dbReference type="PANTHER" id="PTHR46984">
    <property type="entry name" value="LEUCINE-RICH REPEAT-CONTAINING PROTEIN 71"/>
    <property type="match status" value="1"/>
</dbReference>
<reference evidence="3 4" key="1">
    <citation type="submission" date="2024-02" db="EMBL/GenBank/DDBJ databases">
        <authorList>
            <person name="Chen Y."/>
            <person name="Shah S."/>
            <person name="Dougan E. K."/>
            <person name="Thang M."/>
            <person name="Chan C."/>
        </authorList>
    </citation>
    <scope>NUCLEOTIDE SEQUENCE [LARGE SCALE GENOMIC DNA]</scope>
</reference>
<gene>
    <name evidence="2" type="ORF">SCF082_LOCUS16531</name>
    <name evidence="3" type="ORF">SCF082_LOCUS16578</name>
</gene>
<feature type="compositionally biased region" description="Basic residues" evidence="1">
    <location>
        <begin position="416"/>
        <end position="432"/>
    </location>
</feature>
<evidence type="ECO:0000313" key="3">
    <source>
        <dbReference type="EMBL" id="CAK9024319.1"/>
    </source>
</evidence>
<feature type="region of interest" description="Disordered" evidence="1">
    <location>
        <begin position="1"/>
        <end position="28"/>
    </location>
</feature>
<organism evidence="3 4">
    <name type="scientific">Durusdinium trenchii</name>
    <dbReference type="NCBI Taxonomy" id="1381693"/>
    <lineage>
        <taxon>Eukaryota</taxon>
        <taxon>Sar</taxon>
        <taxon>Alveolata</taxon>
        <taxon>Dinophyceae</taxon>
        <taxon>Suessiales</taxon>
        <taxon>Symbiodiniaceae</taxon>
        <taxon>Durusdinium</taxon>
    </lineage>
</organism>
<keyword evidence="3" id="KW-0406">Ion transport</keyword>
<dbReference type="PANTHER" id="PTHR46984:SF1">
    <property type="entry name" value="LEUCINE-RICH REPEAT-CONTAINING PROTEIN 71"/>
    <property type="match status" value="1"/>
</dbReference>
<dbReference type="EMBL" id="CAXAMM010010835">
    <property type="protein sequence ID" value="CAK9024319.1"/>
    <property type="molecule type" value="Genomic_DNA"/>
</dbReference>
<name>A0ABP0KCN3_9DINO</name>
<evidence type="ECO:0000313" key="2">
    <source>
        <dbReference type="EMBL" id="CAK9024219.1"/>
    </source>
</evidence>
<dbReference type="SUPFAM" id="SSF52047">
    <property type="entry name" value="RNI-like"/>
    <property type="match status" value="1"/>
</dbReference>
<dbReference type="Proteomes" id="UP001642464">
    <property type="component" value="Unassembled WGS sequence"/>
</dbReference>
<dbReference type="SMART" id="SM00368">
    <property type="entry name" value="LRR_RI"/>
    <property type="match status" value="2"/>
</dbReference>
<dbReference type="EMBL" id="CAXAMM010010780">
    <property type="protein sequence ID" value="CAK9024219.1"/>
    <property type="molecule type" value="Genomic_DNA"/>
</dbReference>
<dbReference type="Gene3D" id="3.80.10.10">
    <property type="entry name" value="Ribonuclease Inhibitor"/>
    <property type="match status" value="2"/>
</dbReference>
<protein>
    <submittedName>
        <fullName evidence="3">Sodium channel protein type 11 subunit alpha</fullName>
    </submittedName>
</protein>
<accession>A0ABP0KCN3</accession>